<reference evidence="1" key="2">
    <citation type="submission" date="2023-01" db="EMBL/GenBank/DDBJ databases">
        <title>Draft genome sequence of Paraferrimonas sedimenticola strain NBRC 101628.</title>
        <authorList>
            <person name="Sun Q."/>
            <person name="Mori K."/>
        </authorList>
    </citation>
    <scope>NUCLEOTIDE SEQUENCE</scope>
    <source>
        <strain evidence="1">NBRC 101628</strain>
    </source>
</reference>
<keyword evidence="2" id="KW-1185">Reference proteome</keyword>
<dbReference type="Proteomes" id="UP001161422">
    <property type="component" value="Unassembled WGS sequence"/>
</dbReference>
<dbReference type="RefSeq" id="WP_095505343.1">
    <property type="nucleotide sequence ID" value="NZ_BSNC01000004.1"/>
</dbReference>
<protein>
    <recommendedName>
        <fullName evidence="3">Lipoprotein</fullName>
    </recommendedName>
</protein>
<dbReference type="AlphaFoldDB" id="A0AA37RV33"/>
<dbReference type="PROSITE" id="PS51257">
    <property type="entry name" value="PROKAR_LIPOPROTEIN"/>
    <property type="match status" value="1"/>
</dbReference>
<comment type="caution">
    <text evidence="1">The sequence shown here is derived from an EMBL/GenBank/DDBJ whole genome shotgun (WGS) entry which is preliminary data.</text>
</comment>
<evidence type="ECO:0008006" key="3">
    <source>
        <dbReference type="Google" id="ProtNLM"/>
    </source>
</evidence>
<evidence type="ECO:0000313" key="2">
    <source>
        <dbReference type="Proteomes" id="UP001161422"/>
    </source>
</evidence>
<organism evidence="1 2">
    <name type="scientific">Paraferrimonas sedimenticola</name>
    <dbReference type="NCBI Taxonomy" id="375674"/>
    <lineage>
        <taxon>Bacteria</taxon>
        <taxon>Pseudomonadati</taxon>
        <taxon>Pseudomonadota</taxon>
        <taxon>Gammaproteobacteria</taxon>
        <taxon>Alteromonadales</taxon>
        <taxon>Ferrimonadaceae</taxon>
        <taxon>Paraferrimonas</taxon>
    </lineage>
</organism>
<gene>
    <name evidence="1" type="ORF">GCM10007895_15210</name>
</gene>
<reference evidence="1" key="1">
    <citation type="journal article" date="2014" name="Int. J. Syst. Evol. Microbiol.">
        <title>Complete genome sequence of Corynebacterium casei LMG S-19264T (=DSM 44701T), isolated from a smear-ripened cheese.</title>
        <authorList>
            <consortium name="US DOE Joint Genome Institute (JGI-PGF)"/>
            <person name="Walter F."/>
            <person name="Albersmeier A."/>
            <person name="Kalinowski J."/>
            <person name="Ruckert C."/>
        </authorList>
    </citation>
    <scope>NUCLEOTIDE SEQUENCE</scope>
    <source>
        <strain evidence="1">NBRC 101628</strain>
    </source>
</reference>
<accession>A0AA37RV33</accession>
<proteinExistence type="predicted"/>
<name>A0AA37RV33_9GAMM</name>
<sequence length="198" mass="21701">MKHIVIGGLVALALTGCANYSPNLAPIPSELQYTGFTDNTVTIAQTRKLSATDSITVGASIVRDDSIKNAKGVFHISVLNNTDFEINLSKNDIKLFTDTRELEQYQDAELIDDLGSLSNVSEFNSELSTALNQALSQGPSPTEQLKTQLISEHKIAPHQALAGLVKSKQAIYTDKDQPYVYVSVSLAKQHFVFRYKVI</sequence>
<evidence type="ECO:0000313" key="1">
    <source>
        <dbReference type="EMBL" id="GLP96215.1"/>
    </source>
</evidence>
<dbReference type="EMBL" id="BSNC01000004">
    <property type="protein sequence ID" value="GLP96215.1"/>
    <property type="molecule type" value="Genomic_DNA"/>
</dbReference>